<evidence type="ECO:0000256" key="1">
    <source>
        <dbReference type="ARBA" id="ARBA00022448"/>
    </source>
</evidence>
<dbReference type="Pfam" id="PF09459">
    <property type="entry name" value="EB_dh"/>
    <property type="match status" value="1"/>
</dbReference>
<reference evidence="8 9" key="1">
    <citation type="submission" date="2015-11" db="EMBL/GenBank/DDBJ databases">
        <authorList>
            <person name="Lin W."/>
        </authorList>
    </citation>
    <scope>NUCLEOTIDE SEQUENCE [LARGE SCALE GENOMIC DNA]</scope>
    <source>
        <strain evidence="8 9">HCH-1</strain>
    </source>
</reference>
<comment type="caution">
    <text evidence="8">The sequence shown here is derived from an EMBL/GenBank/DDBJ whole genome shotgun (WGS) entry which is preliminary data.</text>
</comment>
<dbReference type="RefSeq" id="WP_236861665.1">
    <property type="nucleotide sequence ID" value="NZ_LNQR01000070.1"/>
</dbReference>
<dbReference type="Gene3D" id="2.60.40.1190">
    <property type="match status" value="1"/>
</dbReference>
<keyword evidence="1" id="KW-0813">Transport</keyword>
<protein>
    <submittedName>
        <fullName evidence="8">Nitrate oxidoreductase gamma subunit</fullName>
        <ecNumber evidence="8">1.97.1.9</ecNumber>
    </submittedName>
</protein>
<organism evidence="8 9">
    <name type="scientific">Candidatus Magnetominusculus xianensis</name>
    <dbReference type="NCBI Taxonomy" id="1748249"/>
    <lineage>
        <taxon>Bacteria</taxon>
        <taxon>Pseudomonadati</taxon>
        <taxon>Nitrospirota</taxon>
        <taxon>Nitrospiria</taxon>
        <taxon>Nitrospirales</taxon>
        <taxon>Nitrospiraceae</taxon>
        <taxon>Candidatus Magnetominusculus</taxon>
    </lineage>
</organism>
<evidence type="ECO:0000256" key="6">
    <source>
        <dbReference type="SAM" id="SignalP"/>
    </source>
</evidence>
<evidence type="ECO:0000256" key="2">
    <source>
        <dbReference type="ARBA" id="ARBA00022617"/>
    </source>
</evidence>
<feature type="domain" description="Cytochrome c-552/DMSO reductase-like haem-binding" evidence="7">
    <location>
        <begin position="43"/>
        <end position="279"/>
    </location>
</feature>
<evidence type="ECO:0000256" key="3">
    <source>
        <dbReference type="ARBA" id="ARBA00022723"/>
    </source>
</evidence>
<dbReference type="Proteomes" id="UP000060487">
    <property type="component" value="Unassembled WGS sequence"/>
</dbReference>
<dbReference type="EMBL" id="LNQR01000070">
    <property type="protein sequence ID" value="KWT84151.1"/>
    <property type="molecule type" value="Genomic_DNA"/>
</dbReference>
<keyword evidence="5" id="KW-0408">Iron</keyword>
<evidence type="ECO:0000313" key="9">
    <source>
        <dbReference type="Proteomes" id="UP000060487"/>
    </source>
</evidence>
<keyword evidence="6" id="KW-0732">Signal</keyword>
<accession>A0ABR5SFU8</accession>
<evidence type="ECO:0000256" key="5">
    <source>
        <dbReference type="ARBA" id="ARBA00023004"/>
    </source>
</evidence>
<proteinExistence type="predicted"/>
<evidence type="ECO:0000313" key="8">
    <source>
        <dbReference type="EMBL" id="KWT84151.1"/>
    </source>
</evidence>
<sequence length="293" mass="31897">MRKGLVAALSIALLVVWSAVSFAAGPAPIKVSYISKPITADNSEIWKSAKAQPVELLSASQSNHLGKGAIPAEDAKKLQSNARYIFDLTGEVPAMSIKAVHNGKTIAIQLTWADKSENVENAIDSFRDSVALMFPVTAMAFNPSPLMGSKGEPVNIWQWRADWQAEKEKRRGLDKRQPQQDGIHVGMSDEIMKTEYPGKPSPDATMIEYVSEGYGTITKLKDQPVKAAGHYKDGKWTVVFVRDINRASGSDAELLPGKKTFVNVAVWNGQNSDVNGSKAISVVWIPLHIDAAK</sequence>
<dbReference type="SMART" id="SM00887">
    <property type="entry name" value="EB_dh"/>
    <property type="match status" value="1"/>
</dbReference>
<feature type="signal peptide" evidence="6">
    <location>
        <begin position="1"/>
        <end position="23"/>
    </location>
</feature>
<keyword evidence="2" id="KW-0349">Heme</keyword>
<feature type="chain" id="PRO_5047526016" evidence="6">
    <location>
        <begin position="24"/>
        <end position="293"/>
    </location>
</feature>
<dbReference type="GO" id="GO:0033797">
    <property type="term" value="F:selenate reductase activity"/>
    <property type="evidence" value="ECO:0007669"/>
    <property type="project" value="UniProtKB-EC"/>
</dbReference>
<gene>
    <name evidence="8" type="ORF">ASN18_2079</name>
</gene>
<keyword evidence="8" id="KW-0560">Oxidoreductase</keyword>
<dbReference type="EC" id="1.97.1.9" evidence="8"/>
<dbReference type="InterPro" id="IPR019020">
    <property type="entry name" value="Cyt-c552/DMSO_Rdtase_haem-bd"/>
</dbReference>
<evidence type="ECO:0000259" key="7">
    <source>
        <dbReference type="SMART" id="SM00887"/>
    </source>
</evidence>
<keyword evidence="3" id="KW-0479">Metal-binding</keyword>
<evidence type="ECO:0000256" key="4">
    <source>
        <dbReference type="ARBA" id="ARBA00022982"/>
    </source>
</evidence>
<name>A0ABR5SFU8_9BACT</name>
<keyword evidence="4" id="KW-0249">Electron transport</keyword>
<keyword evidence="9" id="KW-1185">Reference proteome</keyword>